<dbReference type="InterPro" id="IPR005546">
    <property type="entry name" value="Autotransporte_beta"/>
</dbReference>
<evidence type="ECO:0000256" key="1">
    <source>
        <dbReference type="SAM" id="MobiDB-lite"/>
    </source>
</evidence>
<reference evidence="3" key="2">
    <citation type="submission" date="2021-04" db="EMBL/GenBank/DDBJ databases">
        <authorList>
            <person name="Gilroy R."/>
        </authorList>
    </citation>
    <scope>NUCLEOTIDE SEQUENCE</scope>
    <source>
        <strain evidence="3">USASDec5-558</strain>
    </source>
</reference>
<accession>A0A9D1WEC6</accession>
<gene>
    <name evidence="3" type="ORF">H9850_09235</name>
</gene>
<dbReference type="Gene3D" id="2.40.128.130">
    <property type="entry name" value="Autotransporter beta-domain"/>
    <property type="match status" value="1"/>
</dbReference>
<feature type="region of interest" description="Disordered" evidence="1">
    <location>
        <begin position="728"/>
        <end position="760"/>
    </location>
</feature>
<feature type="non-terminal residue" evidence="3">
    <location>
        <position position="1"/>
    </location>
</feature>
<evidence type="ECO:0000313" key="4">
    <source>
        <dbReference type="Proteomes" id="UP000886829"/>
    </source>
</evidence>
<dbReference type="Proteomes" id="UP000886829">
    <property type="component" value="Unassembled WGS sequence"/>
</dbReference>
<dbReference type="SUPFAM" id="SSF103515">
    <property type="entry name" value="Autotransporter"/>
    <property type="match status" value="1"/>
</dbReference>
<feature type="region of interest" description="Disordered" evidence="1">
    <location>
        <begin position="242"/>
        <end position="263"/>
    </location>
</feature>
<evidence type="ECO:0000259" key="2">
    <source>
        <dbReference type="PROSITE" id="PS51208"/>
    </source>
</evidence>
<dbReference type="SMART" id="SM00869">
    <property type="entry name" value="Autotransporter"/>
    <property type="match status" value="1"/>
</dbReference>
<comment type="caution">
    <text evidence="3">The sequence shown here is derived from an EMBL/GenBank/DDBJ whole genome shotgun (WGS) entry which is preliminary data.</text>
</comment>
<organism evidence="3 4">
    <name type="scientific">Candidatus Anaerobiospirillum pullistercoris</name>
    <dbReference type="NCBI Taxonomy" id="2838452"/>
    <lineage>
        <taxon>Bacteria</taxon>
        <taxon>Pseudomonadati</taxon>
        <taxon>Pseudomonadota</taxon>
        <taxon>Gammaproteobacteria</taxon>
        <taxon>Aeromonadales</taxon>
        <taxon>Succinivibrionaceae</taxon>
        <taxon>Anaerobiospirillum</taxon>
    </lineage>
</organism>
<reference evidence="3" key="1">
    <citation type="journal article" date="2021" name="PeerJ">
        <title>Extensive microbial diversity within the chicken gut microbiome revealed by metagenomics and culture.</title>
        <authorList>
            <person name="Gilroy R."/>
            <person name="Ravi A."/>
            <person name="Getino M."/>
            <person name="Pursley I."/>
            <person name="Horton D.L."/>
            <person name="Alikhan N.F."/>
            <person name="Baker D."/>
            <person name="Gharbi K."/>
            <person name="Hall N."/>
            <person name="Watson M."/>
            <person name="Adriaenssens E.M."/>
            <person name="Foster-Nyarko E."/>
            <person name="Jarju S."/>
            <person name="Secka A."/>
            <person name="Antonio M."/>
            <person name="Oren A."/>
            <person name="Chaudhuri R.R."/>
            <person name="La Ragione R."/>
            <person name="Hildebrand F."/>
            <person name="Pallen M.J."/>
        </authorList>
    </citation>
    <scope>NUCLEOTIDE SEQUENCE</scope>
    <source>
        <strain evidence="3">USASDec5-558</strain>
    </source>
</reference>
<feature type="domain" description="Autotransporter" evidence="2">
    <location>
        <begin position="837"/>
        <end position="1120"/>
    </location>
</feature>
<feature type="compositionally biased region" description="Polar residues" evidence="1">
    <location>
        <begin position="245"/>
        <end position="257"/>
    </location>
</feature>
<dbReference type="InterPro" id="IPR036709">
    <property type="entry name" value="Autotransporte_beta_dom_sf"/>
</dbReference>
<proteinExistence type="predicted"/>
<dbReference type="Pfam" id="PF03797">
    <property type="entry name" value="Autotransporter"/>
    <property type="match status" value="1"/>
</dbReference>
<dbReference type="EMBL" id="DXEV01000181">
    <property type="protein sequence ID" value="HIX57636.1"/>
    <property type="molecule type" value="Genomic_DNA"/>
</dbReference>
<evidence type="ECO:0000313" key="3">
    <source>
        <dbReference type="EMBL" id="HIX57636.1"/>
    </source>
</evidence>
<sequence length="1120" mass="116794">AYFVLTPDRKVVDVKLQPEAQLHLFGNGNIGSLTGFGGVSLQDAKVKVQDRSGAPADVKVKDVSLERSSLQVRDLSASHFNAHDSSVQARSLVIKSPVFSAFANQQDLLPESADGAVKSVAAAAEAAETAGAEPSFVAVNSNLQAQYMDLRAANMAKVQGGILEAQELRANQLYLSDGASAFVQHIELQDLNSTLSVGSGFGAQSSKLQISGAAGAASAAGAAGTTGVDAGAEAPAVRVVEPDSSKSIGASGSTGAVSATGAESGVQTQIAPISWQKHDEVSWEEQAYNQPLLLQWNDQKVQHTSLFASSINLQGGLLQLYGAPQEQVTVFTRSLEGRNDDGLGSMDLSGNIIIGRNSALGIGSDFKSFATAYNKYQDRQQQVQAQLKNAAQHSKQQGAVLGANVSPYSVFVEASGAGTEALDAGGAGSYLYVDRSGINLGDHKIIMGTEDLSYLQSMLQSPYSIYLGLGSTMQVSARALYGVDAYDANMSVFSDMDGKVVASRHGNIIVPIANSQDISRLFGSGVYLRQGDVIHVTTENGLFSGKITNSEQLRGKQHFNFNMTGDPREVLSELAAPTLEQSLRIMSTVTSSFDANAFDLQNEAQSVTDALDTQSLDDLSSVTAAGISAVLNTDLTNISTSITDNNTVTDSTNSSVSNVVASDTANSVANATNSILDSTTNDISSSVSNSLADSDTVTSDAATSDVAANGATGAIVEVTDGVTADAVAGSSGGSSSGSGSGASSGSAVASASSSTPRKPISVDKSSYGYAFLMDALGSRNSEVIEKVTRMATLGGALHSVYLVAGTASESMHSRLGVGVNAALAVNSERKGNITISENGQGSSLWMTPMYRSFNADDLSAQGREYGTDLELFGMVMGLDLSPADNWRLGLMWNVGAGSAEGKDVASGIDNDFSFFGLGLYAGTNVTKGLAVGADISYAQVNNDLSADAKISNWGKMQAETDSSSLSVGVGAQYTVHARQMEVSPHVGLRYNRLDLDSYDVKIDGNKVASSRSDDMHIVSIPLGITFARDYGFESWVLRPAFDFTFTTNIGDTQMDSSTTFAGITGADFEYTTDILDRFTYGATVGMSASSDQLSFGLNVGYTGSANTSDVIGSAQLRYVF</sequence>
<feature type="compositionally biased region" description="Gly residues" evidence="1">
    <location>
        <begin position="730"/>
        <end position="742"/>
    </location>
</feature>
<feature type="compositionally biased region" description="Low complexity" evidence="1">
    <location>
        <begin position="743"/>
        <end position="754"/>
    </location>
</feature>
<dbReference type="PROSITE" id="PS51208">
    <property type="entry name" value="AUTOTRANSPORTER"/>
    <property type="match status" value="1"/>
</dbReference>
<name>A0A9D1WEC6_9GAMM</name>
<dbReference type="AlphaFoldDB" id="A0A9D1WEC6"/>
<protein>
    <submittedName>
        <fullName evidence="3">Autotransporter outer membrane beta-barrel domain-containing protein</fullName>
    </submittedName>
</protein>